<name>A0A8K0C545_IGNLU</name>
<comment type="caution">
    <text evidence="1">The sequence shown here is derived from an EMBL/GenBank/DDBJ whole genome shotgun (WGS) entry which is preliminary data.</text>
</comment>
<dbReference type="OrthoDB" id="8036033at2759"/>
<organism evidence="1 2">
    <name type="scientific">Ignelater luminosus</name>
    <name type="common">Cucubano</name>
    <name type="synonym">Pyrophorus luminosus</name>
    <dbReference type="NCBI Taxonomy" id="2038154"/>
    <lineage>
        <taxon>Eukaryota</taxon>
        <taxon>Metazoa</taxon>
        <taxon>Ecdysozoa</taxon>
        <taxon>Arthropoda</taxon>
        <taxon>Hexapoda</taxon>
        <taxon>Insecta</taxon>
        <taxon>Pterygota</taxon>
        <taxon>Neoptera</taxon>
        <taxon>Endopterygota</taxon>
        <taxon>Coleoptera</taxon>
        <taxon>Polyphaga</taxon>
        <taxon>Elateriformia</taxon>
        <taxon>Elateroidea</taxon>
        <taxon>Elateridae</taxon>
        <taxon>Agrypninae</taxon>
        <taxon>Pyrophorini</taxon>
        <taxon>Ignelater</taxon>
    </lineage>
</organism>
<keyword evidence="2" id="KW-1185">Reference proteome</keyword>
<sequence length="193" mass="22902">MLTATYMQSCTNQQDSSKKVRNRQRRVVEWKCNVRKRRHVKSEECISVRNKLMPAKRLKITKNHIDTVTQSAYRHISLNKFNLHLLKRRKDKCDLCEEVRLLKNEARLSDEKQASYESHILEKTLMREEKQKDRADNQKAVLCFDLQNVLHCSKAKIGQFYNKIQYRTDIASALSKIIEEVLRDNPKVTEVER</sequence>
<evidence type="ECO:0000313" key="1">
    <source>
        <dbReference type="EMBL" id="KAF2881000.1"/>
    </source>
</evidence>
<dbReference type="EMBL" id="VTPC01090877">
    <property type="protein sequence ID" value="KAF2881000.1"/>
    <property type="molecule type" value="Genomic_DNA"/>
</dbReference>
<dbReference type="AlphaFoldDB" id="A0A8K0C545"/>
<dbReference type="Proteomes" id="UP000801492">
    <property type="component" value="Unassembled WGS sequence"/>
</dbReference>
<reference evidence="1" key="1">
    <citation type="submission" date="2019-08" db="EMBL/GenBank/DDBJ databases">
        <title>The genome of the North American firefly Photinus pyralis.</title>
        <authorList>
            <consortium name="Photinus pyralis genome working group"/>
            <person name="Fallon T.R."/>
            <person name="Sander Lower S.E."/>
            <person name="Weng J.-K."/>
        </authorList>
    </citation>
    <scope>NUCLEOTIDE SEQUENCE</scope>
    <source>
        <strain evidence="1">TRF0915ILg1</strain>
        <tissue evidence="1">Whole body</tissue>
    </source>
</reference>
<gene>
    <name evidence="1" type="ORF">ILUMI_25173</name>
</gene>
<protein>
    <submittedName>
        <fullName evidence="1">Uncharacterized protein</fullName>
    </submittedName>
</protein>
<evidence type="ECO:0000313" key="2">
    <source>
        <dbReference type="Proteomes" id="UP000801492"/>
    </source>
</evidence>
<proteinExistence type="predicted"/>
<accession>A0A8K0C545</accession>